<keyword evidence="5" id="KW-0805">Transcription regulation</keyword>
<dbReference type="Pfam" id="PF01166">
    <property type="entry name" value="TSC22"/>
    <property type="match status" value="1"/>
</dbReference>
<dbReference type="InterPro" id="IPR047862">
    <property type="entry name" value="TSC22/BUN_CS"/>
</dbReference>
<dbReference type="PROSITE" id="PS01289">
    <property type="entry name" value="TSC22"/>
    <property type="match status" value="1"/>
</dbReference>
<feature type="region of interest" description="Disordered" evidence="9">
    <location>
        <begin position="430"/>
        <end position="453"/>
    </location>
</feature>
<keyword evidence="7" id="KW-0539">Nucleus</keyword>
<comment type="caution">
    <text evidence="10">The sequence shown here is derived from an EMBL/GenBank/DDBJ whole genome shotgun (WGS) entry which is preliminary data.</text>
</comment>
<feature type="region of interest" description="Disordered" evidence="9">
    <location>
        <begin position="62"/>
        <end position="104"/>
    </location>
</feature>
<organism evidence="10 11">
    <name type="scientific">Potamilus streckersoni</name>
    <dbReference type="NCBI Taxonomy" id="2493646"/>
    <lineage>
        <taxon>Eukaryota</taxon>
        <taxon>Metazoa</taxon>
        <taxon>Spiralia</taxon>
        <taxon>Lophotrochozoa</taxon>
        <taxon>Mollusca</taxon>
        <taxon>Bivalvia</taxon>
        <taxon>Autobranchia</taxon>
        <taxon>Heteroconchia</taxon>
        <taxon>Palaeoheterodonta</taxon>
        <taxon>Unionida</taxon>
        <taxon>Unionoidea</taxon>
        <taxon>Unionidae</taxon>
        <taxon>Ambleminae</taxon>
        <taxon>Lampsilini</taxon>
        <taxon>Potamilus</taxon>
    </lineage>
</organism>
<dbReference type="PANTHER" id="PTHR46745">
    <property type="entry name" value="TSC22 DOMAIN FAMILY PROTEIN 1"/>
    <property type="match status" value="1"/>
</dbReference>
<comment type="subcellular location">
    <subcellularLocation>
        <location evidence="2">Cytoplasm</location>
    </subcellularLocation>
    <subcellularLocation>
        <location evidence="1">Nucleus</location>
    </subcellularLocation>
</comment>
<dbReference type="InterPro" id="IPR000580">
    <property type="entry name" value="TSC22/Bun"/>
</dbReference>
<feature type="region of interest" description="Disordered" evidence="9">
    <location>
        <begin position="1"/>
        <end position="35"/>
    </location>
</feature>
<evidence type="ECO:0000256" key="2">
    <source>
        <dbReference type="ARBA" id="ARBA00004496"/>
    </source>
</evidence>
<protein>
    <submittedName>
        <fullName evidence="10">Uncharacterized protein</fullName>
    </submittedName>
</protein>
<keyword evidence="11" id="KW-1185">Reference proteome</keyword>
<keyword evidence="4" id="KW-0963">Cytoplasm</keyword>
<dbReference type="EMBL" id="JAEAOA010000489">
    <property type="protein sequence ID" value="KAK3604463.1"/>
    <property type="molecule type" value="Genomic_DNA"/>
</dbReference>
<dbReference type="SUPFAM" id="SSF58026">
    <property type="entry name" value="Delta-sleep-inducing peptide immunoreactive peptide"/>
    <property type="match status" value="1"/>
</dbReference>
<evidence type="ECO:0000256" key="5">
    <source>
        <dbReference type="ARBA" id="ARBA00023015"/>
    </source>
</evidence>
<dbReference type="Gene3D" id="1.20.5.490">
    <property type="entry name" value="Single helix bin"/>
    <property type="match status" value="1"/>
</dbReference>
<evidence type="ECO:0000256" key="9">
    <source>
        <dbReference type="SAM" id="MobiDB-lite"/>
    </source>
</evidence>
<dbReference type="GO" id="GO:0043066">
    <property type="term" value="P:negative regulation of apoptotic process"/>
    <property type="evidence" value="ECO:0007669"/>
    <property type="project" value="TreeGrafter"/>
</dbReference>
<keyword evidence="6" id="KW-0804">Transcription</keyword>
<evidence type="ECO:0000256" key="3">
    <source>
        <dbReference type="ARBA" id="ARBA00007908"/>
    </source>
</evidence>
<evidence type="ECO:0000256" key="7">
    <source>
        <dbReference type="ARBA" id="ARBA00023242"/>
    </source>
</evidence>
<keyword evidence="8" id="KW-0175">Coiled coil</keyword>
<dbReference type="AlphaFoldDB" id="A0AAE0T783"/>
<evidence type="ECO:0000256" key="4">
    <source>
        <dbReference type="ARBA" id="ARBA00022490"/>
    </source>
</evidence>
<reference evidence="10" key="3">
    <citation type="submission" date="2023-05" db="EMBL/GenBank/DDBJ databases">
        <authorList>
            <person name="Smith C.H."/>
        </authorList>
    </citation>
    <scope>NUCLEOTIDE SEQUENCE</scope>
    <source>
        <strain evidence="10">CHS0354</strain>
        <tissue evidence="10">Mantle</tissue>
    </source>
</reference>
<name>A0AAE0T783_9BIVA</name>
<proteinExistence type="inferred from homology"/>
<dbReference type="GO" id="GO:0005634">
    <property type="term" value="C:nucleus"/>
    <property type="evidence" value="ECO:0007669"/>
    <property type="project" value="UniProtKB-SubCell"/>
</dbReference>
<dbReference type="GO" id="GO:0008284">
    <property type="term" value="P:positive regulation of cell population proliferation"/>
    <property type="evidence" value="ECO:0007669"/>
    <property type="project" value="TreeGrafter"/>
</dbReference>
<evidence type="ECO:0000313" key="11">
    <source>
        <dbReference type="Proteomes" id="UP001195483"/>
    </source>
</evidence>
<accession>A0AAE0T783</accession>
<dbReference type="GO" id="GO:0006357">
    <property type="term" value="P:regulation of transcription by RNA polymerase II"/>
    <property type="evidence" value="ECO:0007669"/>
    <property type="project" value="InterPro"/>
</dbReference>
<sequence>MADKSSSEKMAVASETQAATHPVRETDPKDDSEQKLYLNAMKPMVDAQPKKKGTFKITNVMKNDADGDSMDDLDESHTEVTEDVSSDILDISRATDNGQDTPSEDIVFQGLANESDAKENKDKTGSDMHSRFRVVKIETKEPFFRGRWRCHDYLDTMQVMSERSDTKLAEEGNSDSSSAASSIHYVHGVDDPSKNPLLADAFGVVPVPVPTETQNAAKHETFQPIHPAPVSMNSGTLVVPAFFQESPSVTGISSQNQKFIQHSNSQQNVSQTTPILADSSQNLQQPQLTQSSHVPQQPLFMATPTQIGTVADLVPNIAVASIGIPSMPSIYPTIQSMSQLPSVVSSVSGTTNMVHPQVTTSTYQTFVHPDNQTLPVSHSGHLEHVNVSGLIPTSQISKATFSDPPVSSFMPIANAVQVLDRDIKDTVLQSTPSLTPLSVGDSTEEPDDSGSSTVAIDNKIEQAMDLVKSHLMYAVREEVEVLKEQIKELTERNNQLELENQILMAAASPETITKLAQLKSQSQQQSLS</sequence>
<comment type="similarity">
    <text evidence="3">Belongs to the TSC-22/Dip/Bun family.</text>
</comment>
<evidence type="ECO:0000256" key="1">
    <source>
        <dbReference type="ARBA" id="ARBA00004123"/>
    </source>
</evidence>
<evidence type="ECO:0000256" key="8">
    <source>
        <dbReference type="SAM" id="Coils"/>
    </source>
</evidence>
<dbReference type="GO" id="GO:0005829">
    <property type="term" value="C:cytosol"/>
    <property type="evidence" value="ECO:0007669"/>
    <property type="project" value="TreeGrafter"/>
</dbReference>
<evidence type="ECO:0000313" key="10">
    <source>
        <dbReference type="EMBL" id="KAK3604463.1"/>
    </source>
</evidence>
<reference evidence="10" key="1">
    <citation type="journal article" date="2021" name="Genome Biol. Evol.">
        <title>A High-Quality Reference Genome for a Parasitic Bivalve with Doubly Uniparental Inheritance (Bivalvia: Unionida).</title>
        <authorList>
            <person name="Smith C.H."/>
        </authorList>
    </citation>
    <scope>NUCLEOTIDE SEQUENCE</scope>
    <source>
        <strain evidence="10">CHS0354</strain>
    </source>
</reference>
<feature type="coiled-coil region" evidence="8">
    <location>
        <begin position="472"/>
        <end position="506"/>
    </location>
</feature>
<evidence type="ECO:0000256" key="6">
    <source>
        <dbReference type="ARBA" id="ARBA00023163"/>
    </source>
</evidence>
<dbReference type="Proteomes" id="UP001195483">
    <property type="component" value="Unassembled WGS sequence"/>
</dbReference>
<dbReference type="FunFam" id="1.20.5.490:FF:000002">
    <property type="entry name" value="TSC22 domain family, member 1"/>
    <property type="match status" value="1"/>
</dbReference>
<gene>
    <name evidence="10" type="ORF">CHS0354_007166</name>
</gene>
<feature type="compositionally biased region" description="Basic and acidic residues" evidence="9">
    <location>
        <begin position="22"/>
        <end position="34"/>
    </location>
</feature>
<reference evidence="10" key="2">
    <citation type="journal article" date="2021" name="Genome Biol. Evol.">
        <title>Developing a high-quality reference genome for a parasitic bivalve with doubly uniparental inheritance (Bivalvia: Unionida).</title>
        <authorList>
            <person name="Smith C.H."/>
        </authorList>
    </citation>
    <scope>NUCLEOTIDE SEQUENCE</scope>
    <source>
        <strain evidence="10">CHS0354</strain>
        <tissue evidence="10">Mantle</tissue>
    </source>
</reference>
<dbReference type="PANTHER" id="PTHR46745:SF1">
    <property type="entry name" value="TSC22 DOMAIN FAMILY PROTEIN 1"/>
    <property type="match status" value="1"/>
</dbReference>